<evidence type="ECO:0000313" key="1">
    <source>
        <dbReference type="EMBL" id="KAH7977987.1"/>
    </source>
</evidence>
<keyword evidence="2" id="KW-1185">Reference proteome</keyword>
<dbReference type="Proteomes" id="UP000821865">
    <property type="component" value="Chromosome 1"/>
</dbReference>
<organism evidence="1 2">
    <name type="scientific">Dermacentor silvarum</name>
    <name type="common">Tick</name>
    <dbReference type="NCBI Taxonomy" id="543639"/>
    <lineage>
        <taxon>Eukaryota</taxon>
        <taxon>Metazoa</taxon>
        <taxon>Ecdysozoa</taxon>
        <taxon>Arthropoda</taxon>
        <taxon>Chelicerata</taxon>
        <taxon>Arachnida</taxon>
        <taxon>Acari</taxon>
        <taxon>Parasitiformes</taxon>
        <taxon>Ixodida</taxon>
        <taxon>Ixodoidea</taxon>
        <taxon>Ixodidae</taxon>
        <taxon>Rhipicephalinae</taxon>
        <taxon>Dermacentor</taxon>
    </lineage>
</organism>
<sequence length="111" mass="11586">MLADARKAVQPSAIANCFRHAGFCNCEESGPGDTIGTAENIDNGEQLIADLRSSGMNLPAAVTFDEFAAIDNSIELCAELTGDEDDASGRPQPSPQDVANALALLSNMTKT</sequence>
<gene>
    <name evidence="1" type="ORF">HPB49_004121</name>
</gene>
<protein>
    <submittedName>
        <fullName evidence="1">Uncharacterized protein</fullName>
    </submittedName>
</protein>
<accession>A0ACB8DU10</accession>
<name>A0ACB8DU10_DERSI</name>
<proteinExistence type="predicted"/>
<dbReference type="EMBL" id="CM023470">
    <property type="protein sequence ID" value="KAH7977987.1"/>
    <property type="molecule type" value="Genomic_DNA"/>
</dbReference>
<comment type="caution">
    <text evidence="1">The sequence shown here is derived from an EMBL/GenBank/DDBJ whole genome shotgun (WGS) entry which is preliminary data.</text>
</comment>
<reference evidence="1" key="1">
    <citation type="submission" date="2020-05" db="EMBL/GenBank/DDBJ databases">
        <title>Large-scale comparative analyses of tick genomes elucidate their genetic diversity and vector capacities.</title>
        <authorList>
            <person name="Jia N."/>
            <person name="Wang J."/>
            <person name="Shi W."/>
            <person name="Du L."/>
            <person name="Sun Y."/>
            <person name="Zhan W."/>
            <person name="Jiang J."/>
            <person name="Wang Q."/>
            <person name="Zhang B."/>
            <person name="Ji P."/>
            <person name="Sakyi L.B."/>
            <person name="Cui X."/>
            <person name="Yuan T."/>
            <person name="Jiang B."/>
            <person name="Yang W."/>
            <person name="Lam T.T.-Y."/>
            <person name="Chang Q."/>
            <person name="Ding S."/>
            <person name="Wang X."/>
            <person name="Zhu J."/>
            <person name="Ruan X."/>
            <person name="Zhao L."/>
            <person name="Wei J."/>
            <person name="Que T."/>
            <person name="Du C."/>
            <person name="Cheng J."/>
            <person name="Dai P."/>
            <person name="Han X."/>
            <person name="Huang E."/>
            <person name="Gao Y."/>
            <person name="Liu J."/>
            <person name="Shao H."/>
            <person name="Ye R."/>
            <person name="Li L."/>
            <person name="Wei W."/>
            <person name="Wang X."/>
            <person name="Wang C."/>
            <person name="Yang T."/>
            <person name="Huo Q."/>
            <person name="Li W."/>
            <person name="Guo W."/>
            <person name="Chen H."/>
            <person name="Zhou L."/>
            <person name="Ni X."/>
            <person name="Tian J."/>
            <person name="Zhou Y."/>
            <person name="Sheng Y."/>
            <person name="Liu T."/>
            <person name="Pan Y."/>
            <person name="Xia L."/>
            <person name="Li J."/>
            <person name="Zhao F."/>
            <person name="Cao W."/>
        </authorList>
    </citation>
    <scope>NUCLEOTIDE SEQUENCE</scope>
    <source>
        <strain evidence="1">Dsil-2018</strain>
    </source>
</reference>
<evidence type="ECO:0000313" key="2">
    <source>
        <dbReference type="Proteomes" id="UP000821865"/>
    </source>
</evidence>